<organism evidence="5 6">
    <name type="scientific">Wansuia hejianensis</name>
    <dbReference type="NCBI Taxonomy" id="2763667"/>
    <lineage>
        <taxon>Bacteria</taxon>
        <taxon>Bacillati</taxon>
        <taxon>Bacillota</taxon>
        <taxon>Clostridia</taxon>
        <taxon>Lachnospirales</taxon>
        <taxon>Lachnospiraceae</taxon>
        <taxon>Wansuia</taxon>
    </lineage>
</organism>
<dbReference type="SUPFAM" id="SSF52540">
    <property type="entry name" value="P-loop containing nucleoside triphosphate hydrolases"/>
    <property type="match status" value="1"/>
</dbReference>
<dbReference type="GO" id="GO:0005886">
    <property type="term" value="C:plasma membrane"/>
    <property type="evidence" value="ECO:0007669"/>
    <property type="project" value="TreeGrafter"/>
</dbReference>
<dbReference type="SMART" id="SM00382">
    <property type="entry name" value="AAA"/>
    <property type="match status" value="1"/>
</dbReference>
<evidence type="ECO:0000313" key="5">
    <source>
        <dbReference type="EMBL" id="QNM10421.1"/>
    </source>
</evidence>
<gene>
    <name evidence="5" type="primary">tadA</name>
    <name evidence="5" type="ORF">H9Q79_05000</name>
</gene>
<dbReference type="InterPro" id="IPR001482">
    <property type="entry name" value="T2SS/T4SS_dom"/>
</dbReference>
<dbReference type="PANTHER" id="PTHR30258">
    <property type="entry name" value="TYPE II SECRETION SYSTEM PROTEIN GSPE-RELATED"/>
    <property type="match status" value="1"/>
</dbReference>
<dbReference type="Pfam" id="PF00437">
    <property type="entry name" value="T2SSE"/>
    <property type="match status" value="1"/>
</dbReference>
<protein>
    <submittedName>
        <fullName evidence="5">Flp pilus assembly complex ATPase component TadA</fullName>
    </submittedName>
</protein>
<dbReference type="CDD" id="cd01129">
    <property type="entry name" value="PulE-GspE-like"/>
    <property type="match status" value="1"/>
</dbReference>
<evidence type="ECO:0000256" key="3">
    <source>
        <dbReference type="ARBA" id="ARBA00022840"/>
    </source>
</evidence>
<keyword evidence="3" id="KW-0067">ATP-binding</keyword>
<dbReference type="Gene3D" id="3.40.50.300">
    <property type="entry name" value="P-loop containing nucleotide triphosphate hydrolases"/>
    <property type="match status" value="1"/>
</dbReference>
<dbReference type="InterPro" id="IPR037257">
    <property type="entry name" value="T2SS_E_N_sf"/>
</dbReference>
<reference evidence="5 6" key="1">
    <citation type="submission" date="2020-08" db="EMBL/GenBank/DDBJ databases">
        <authorList>
            <person name="Liu C."/>
            <person name="Sun Q."/>
        </authorList>
    </citation>
    <scope>NUCLEOTIDE SEQUENCE [LARGE SCALE GENOMIC DNA]</scope>
    <source>
        <strain evidence="5 6">NSJ-29</strain>
    </source>
</reference>
<evidence type="ECO:0000256" key="2">
    <source>
        <dbReference type="ARBA" id="ARBA00022741"/>
    </source>
</evidence>
<dbReference type="GO" id="GO:0016887">
    <property type="term" value="F:ATP hydrolysis activity"/>
    <property type="evidence" value="ECO:0007669"/>
    <property type="project" value="TreeGrafter"/>
</dbReference>
<feature type="domain" description="AAA+ ATPase" evidence="4">
    <location>
        <begin position="310"/>
        <end position="428"/>
    </location>
</feature>
<dbReference type="PANTHER" id="PTHR30258:SF1">
    <property type="entry name" value="PROTEIN TRANSPORT PROTEIN HOFB HOMOLOG"/>
    <property type="match status" value="1"/>
</dbReference>
<name>A0A7G9GHY9_9FIRM</name>
<keyword evidence="2" id="KW-0547">Nucleotide-binding</keyword>
<evidence type="ECO:0000313" key="6">
    <source>
        <dbReference type="Proteomes" id="UP000515860"/>
    </source>
</evidence>
<dbReference type="Gene3D" id="3.30.450.90">
    <property type="match status" value="1"/>
</dbReference>
<dbReference type="EMBL" id="CP060635">
    <property type="protein sequence ID" value="QNM10421.1"/>
    <property type="molecule type" value="Genomic_DNA"/>
</dbReference>
<dbReference type="Proteomes" id="UP000515860">
    <property type="component" value="Chromosome"/>
</dbReference>
<proteinExistence type="inferred from homology"/>
<accession>A0A7G9GHY9</accession>
<evidence type="ECO:0000259" key="4">
    <source>
        <dbReference type="SMART" id="SM00382"/>
    </source>
</evidence>
<dbReference type="Gene3D" id="3.30.300.160">
    <property type="entry name" value="Type II secretion system, protein E, N-terminal domain"/>
    <property type="match status" value="1"/>
</dbReference>
<dbReference type="SUPFAM" id="SSF160246">
    <property type="entry name" value="EspE N-terminal domain-like"/>
    <property type="match status" value="1"/>
</dbReference>
<dbReference type="InterPro" id="IPR027417">
    <property type="entry name" value="P-loop_NTPase"/>
</dbReference>
<sequence length="556" mass="62354">MRNLRIGDVLKEYGYINEAQVEAALAYQKTHQNVRMGGALVELGYITEQQVMEALAQCLSLKLADVSGIDVEIEAVEKIPRPLAEKYEMLAVQQAENVLTVLLNDPLNFYGIEDIKQLTGMQLEIQLCESAPLKNAIRYYYAEVEARNAAKIANKSFDNQEIEELDFQEEGDDETPVINLLNRLVKRAYSTNASDIHIEPFEDQTVVRMRIDGVIVDYVTLQKSLHSSLIARIKILGDMDIAERRIPQDGHFRQKIEGEYVNIRVSMIPTVFGEKAVLRLLSGNAKIDYPSTFGMHETDFHKMQAMLNSPNGIIYFTGPTGSGKTTTLYMILEELSKRSVNISTIEDPVEKNLAKVNQMQVNNQAGLTFEAGLRALLRQDPDIIMVGETRDVETASISVRAAITGHLVFSTLHTNNAASSVIRLEDMGLEPYLIASSVVGIIAQRLVRKLCPDCEEVAETTEDEKQMLGEHVKMVHKAKGCPLCNYTGYRGRMAIHEIIQIDKQVRKMIQNGASSEEIEEYAVANQGMRTLKECSLQLVQEGITTVEELRKIAYYS</sequence>
<dbReference type="AlphaFoldDB" id="A0A7G9GHY9"/>
<dbReference type="Pfam" id="PF05157">
    <property type="entry name" value="MshEN"/>
    <property type="match status" value="1"/>
</dbReference>
<dbReference type="InterPro" id="IPR007831">
    <property type="entry name" value="T2SS_GspE_N"/>
</dbReference>
<comment type="similarity">
    <text evidence="1">Belongs to the GSP E family.</text>
</comment>
<evidence type="ECO:0000256" key="1">
    <source>
        <dbReference type="ARBA" id="ARBA00006611"/>
    </source>
</evidence>
<dbReference type="KEGG" id="whj:H9Q79_05000"/>
<dbReference type="InterPro" id="IPR003593">
    <property type="entry name" value="AAA+_ATPase"/>
</dbReference>
<dbReference type="GO" id="GO:0005524">
    <property type="term" value="F:ATP binding"/>
    <property type="evidence" value="ECO:0007669"/>
    <property type="project" value="UniProtKB-KW"/>
</dbReference>
<keyword evidence="6" id="KW-1185">Reference proteome</keyword>